<evidence type="ECO:0000256" key="1">
    <source>
        <dbReference type="ARBA" id="ARBA00022612"/>
    </source>
</evidence>
<name>A0A4R1S4M1_HYDET</name>
<evidence type="ECO:0000256" key="3">
    <source>
        <dbReference type="SAM" id="MobiDB-lite"/>
    </source>
</evidence>
<accession>A0A4R1S4M1</accession>
<evidence type="ECO:0000313" key="4">
    <source>
        <dbReference type="EMBL" id="TCL74225.1"/>
    </source>
</evidence>
<protein>
    <submittedName>
        <fullName evidence="4">Phage terminase small subunit</fullName>
    </submittedName>
</protein>
<dbReference type="Pfam" id="PF03592">
    <property type="entry name" value="Terminase_2"/>
    <property type="match status" value="1"/>
</dbReference>
<evidence type="ECO:0000256" key="2">
    <source>
        <dbReference type="ARBA" id="ARBA00023219"/>
    </source>
</evidence>
<dbReference type="PANTHER" id="PTHR41328:SF3">
    <property type="entry name" value="PBSX PHAGE TERMINASE SMALL SUBUNIT"/>
    <property type="match status" value="1"/>
</dbReference>
<evidence type="ECO:0000313" key="5">
    <source>
        <dbReference type="Proteomes" id="UP000295008"/>
    </source>
</evidence>
<feature type="compositionally biased region" description="Acidic residues" evidence="3">
    <location>
        <begin position="281"/>
        <end position="291"/>
    </location>
</feature>
<gene>
    <name evidence="4" type="ORF">EDC14_1004163</name>
</gene>
<dbReference type="RefSeq" id="WP_132013212.1">
    <property type="nucleotide sequence ID" value="NZ_SLUN01000004.1"/>
</dbReference>
<dbReference type="GO" id="GO:0051276">
    <property type="term" value="P:chromosome organization"/>
    <property type="evidence" value="ECO:0007669"/>
    <property type="project" value="InterPro"/>
</dbReference>
<dbReference type="Proteomes" id="UP000295008">
    <property type="component" value="Unassembled WGS sequence"/>
</dbReference>
<reference evidence="4 5" key="1">
    <citation type="submission" date="2019-03" db="EMBL/GenBank/DDBJ databases">
        <title>Genomic Encyclopedia of Type Strains, Phase IV (KMG-IV): sequencing the most valuable type-strain genomes for metagenomic binning, comparative biology and taxonomic classification.</title>
        <authorList>
            <person name="Goeker M."/>
        </authorList>
    </citation>
    <scope>NUCLEOTIDE SEQUENCE [LARGE SCALE GENOMIC DNA]</scope>
    <source>
        <strain evidence="4 5">LX-B</strain>
    </source>
</reference>
<dbReference type="PANTHER" id="PTHR41328">
    <property type="entry name" value="TERMINASE SMALL SUBUNIT-RELATED"/>
    <property type="match status" value="1"/>
</dbReference>
<sequence>MGRIAKYDWDELLKEYLKSSYSNKTEFAKAKGINPSLLRRNTTDWPEKVKGKSNVTPLKKVTQKGNSNSNVTQKVVTPKITVNDSEELTEKQRLFCLFYIRNFNATQAAIKAGYSSDTARQIGCELLTKPHVRAEVERLKEIKRQSIMLAEDDIVERYMRIAFADMTDFVEFGRIKVPVIGQFGPVQVKNPETGKKETLMQEVNDIRFKDFSVVDGGLICQVKQGRDGASIKLEDRQKALDWLANFFNMNPLNKHKQWYDQERLKIQQEQLKLAQRKAGDEEGDEPVDDGFIDALNSEASSVWSDYDEDED</sequence>
<proteinExistence type="predicted"/>
<keyword evidence="5" id="KW-1185">Reference proteome</keyword>
<dbReference type="InterPro" id="IPR038713">
    <property type="entry name" value="Terminase_Gp1_N_sf"/>
</dbReference>
<dbReference type="InterPro" id="IPR052404">
    <property type="entry name" value="SPP1-like_terminase"/>
</dbReference>
<feature type="region of interest" description="Disordered" evidence="3">
    <location>
        <begin position="271"/>
        <end position="291"/>
    </location>
</feature>
<dbReference type="EMBL" id="SLUN01000004">
    <property type="protein sequence ID" value="TCL74225.1"/>
    <property type="molecule type" value="Genomic_DNA"/>
</dbReference>
<keyword evidence="1" id="KW-1188">Viral release from host cell</keyword>
<dbReference type="Gene3D" id="1.10.10.1400">
    <property type="entry name" value="Terminase, small subunit, N-terminal DNA-binding domain, HTH motif"/>
    <property type="match status" value="1"/>
</dbReference>
<dbReference type="AlphaFoldDB" id="A0A4R1S4M1"/>
<dbReference type="InterPro" id="IPR005335">
    <property type="entry name" value="Terminase_ssu"/>
</dbReference>
<comment type="caution">
    <text evidence="4">The sequence shown here is derived from an EMBL/GenBank/DDBJ whole genome shotgun (WGS) entry which is preliminary data.</text>
</comment>
<dbReference type="OrthoDB" id="9768556at2"/>
<keyword evidence="2" id="KW-0231">Viral genome packaging</keyword>
<organism evidence="4 5">
    <name type="scientific">Hydrogenispora ethanolica</name>
    <dbReference type="NCBI Taxonomy" id="1082276"/>
    <lineage>
        <taxon>Bacteria</taxon>
        <taxon>Bacillati</taxon>
        <taxon>Bacillota</taxon>
        <taxon>Hydrogenispora</taxon>
    </lineage>
</organism>